<protein>
    <submittedName>
        <fullName evidence="1">Uncharacterized protein</fullName>
    </submittedName>
</protein>
<dbReference type="InterPro" id="IPR044205">
    <property type="entry name" value="KIC/PBP1/KRP1"/>
</dbReference>
<dbReference type="PANTHER" id="PTHR47319:SF5">
    <property type="entry name" value="CALCIUM-BINDING EF-HAND PROTEIN"/>
    <property type="match status" value="1"/>
</dbReference>
<gene>
    <name evidence="1" type="ORF">SLEP1_g39618</name>
</gene>
<organism evidence="1 2">
    <name type="scientific">Rubroshorea leprosula</name>
    <dbReference type="NCBI Taxonomy" id="152421"/>
    <lineage>
        <taxon>Eukaryota</taxon>
        <taxon>Viridiplantae</taxon>
        <taxon>Streptophyta</taxon>
        <taxon>Embryophyta</taxon>
        <taxon>Tracheophyta</taxon>
        <taxon>Spermatophyta</taxon>
        <taxon>Magnoliopsida</taxon>
        <taxon>eudicotyledons</taxon>
        <taxon>Gunneridae</taxon>
        <taxon>Pentapetalae</taxon>
        <taxon>rosids</taxon>
        <taxon>malvids</taxon>
        <taxon>Malvales</taxon>
        <taxon>Dipterocarpaceae</taxon>
        <taxon>Rubroshorea</taxon>
    </lineage>
</organism>
<accession>A0AAV5L189</accession>
<dbReference type="AlphaFoldDB" id="A0AAV5L189"/>
<dbReference type="Proteomes" id="UP001054252">
    <property type="component" value="Unassembled WGS sequence"/>
</dbReference>
<sequence>MVEKLGREGVVNEPCNGFRLLMDGEKSVITFESLKKNLVLQGLQDMSNEDVACMLREGLKDVELIHISSHL</sequence>
<proteinExistence type="predicted"/>
<evidence type="ECO:0000313" key="1">
    <source>
        <dbReference type="EMBL" id="GKV30847.1"/>
    </source>
</evidence>
<name>A0AAV5L189_9ROSI</name>
<evidence type="ECO:0000313" key="2">
    <source>
        <dbReference type="Proteomes" id="UP001054252"/>
    </source>
</evidence>
<comment type="caution">
    <text evidence="1">The sequence shown here is derived from an EMBL/GenBank/DDBJ whole genome shotgun (WGS) entry which is preliminary data.</text>
</comment>
<keyword evidence="2" id="KW-1185">Reference proteome</keyword>
<dbReference type="GO" id="GO:0005509">
    <property type="term" value="F:calcium ion binding"/>
    <property type="evidence" value="ECO:0007669"/>
    <property type="project" value="InterPro"/>
</dbReference>
<dbReference type="EMBL" id="BPVZ01000089">
    <property type="protein sequence ID" value="GKV30847.1"/>
    <property type="molecule type" value="Genomic_DNA"/>
</dbReference>
<reference evidence="1 2" key="1">
    <citation type="journal article" date="2021" name="Commun. Biol.">
        <title>The genome of Shorea leprosula (Dipterocarpaceae) highlights the ecological relevance of drought in aseasonal tropical rainforests.</title>
        <authorList>
            <person name="Ng K.K.S."/>
            <person name="Kobayashi M.J."/>
            <person name="Fawcett J.A."/>
            <person name="Hatakeyama M."/>
            <person name="Paape T."/>
            <person name="Ng C.H."/>
            <person name="Ang C.C."/>
            <person name="Tnah L.H."/>
            <person name="Lee C.T."/>
            <person name="Nishiyama T."/>
            <person name="Sese J."/>
            <person name="O'Brien M.J."/>
            <person name="Copetti D."/>
            <person name="Mohd Noor M.I."/>
            <person name="Ong R.C."/>
            <person name="Putra M."/>
            <person name="Sireger I.Z."/>
            <person name="Indrioko S."/>
            <person name="Kosugi Y."/>
            <person name="Izuno A."/>
            <person name="Isagi Y."/>
            <person name="Lee S.L."/>
            <person name="Shimizu K.K."/>
        </authorList>
    </citation>
    <scope>NUCLEOTIDE SEQUENCE [LARGE SCALE GENOMIC DNA]</scope>
    <source>
        <strain evidence="1">214</strain>
    </source>
</reference>
<dbReference type="PANTHER" id="PTHR47319">
    <property type="entry name" value="CALCIUM-BINDING PROTEIN KIC"/>
    <property type="match status" value="1"/>
</dbReference>